<accession>A0ABM9L9B0</accession>
<evidence type="ECO:0000313" key="1">
    <source>
        <dbReference type="EMBL" id="CAJ1495098.1"/>
    </source>
</evidence>
<gene>
    <name evidence="1" type="ORF">MU0053_000269</name>
</gene>
<dbReference type="Proteomes" id="UP001190465">
    <property type="component" value="Chromosome"/>
</dbReference>
<sequence length="101" mass="10567">MAGMVEIEMRFFASDGDRDPVRFEHFLDAVVDEFAKQGFDVDYSAVASALEATFTIDVSDGSEGALIAGLTALQTALAAVGVDADIAGGHEVLSTRKLALA</sequence>
<keyword evidence="2" id="KW-1185">Reference proteome</keyword>
<organism evidence="1 2">
    <name type="scientific">[Mycobacterium] burgundiense</name>
    <dbReference type="NCBI Taxonomy" id="3064286"/>
    <lineage>
        <taxon>Bacteria</taxon>
        <taxon>Bacillati</taxon>
        <taxon>Actinomycetota</taxon>
        <taxon>Actinomycetes</taxon>
        <taxon>Mycobacteriales</taxon>
        <taxon>Mycobacteriaceae</taxon>
        <taxon>Mycolicibacterium</taxon>
    </lineage>
</organism>
<dbReference type="EMBL" id="OY726397">
    <property type="protein sequence ID" value="CAJ1495098.1"/>
    <property type="molecule type" value="Genomic_DNA"/>
</dbReference>
<evidence type="ECO:0000313" key="2">
    <source>
        <dbReference type="Proteomes" id="UP001190465"/>
    </source>
</evidence>
<reference evidence="1 2" key="1">
    <citation type="submission" date="2023-08" db="EMBL/GenBank/DDBJ databases">
        <authorList>
            <person name="Folkvardsen B D."/>
            <person name="Norman A."/>
        </authorList>
    </citation>
    <scope>NUCLEOTIDE SEQUENCE [LARGE SCALE GENOMIC DNA]</scope>
    <source>
        <strain evidence="1 2">Mu0053</strain>
    </source>
</reference>
<protein>
    <submittedName>
        <fullName evidence="1">Uncharacterized protein</fullName>
    </submittedName>
</protein>
<dbReference type="RefSeq" id="WP_308480637.1">
    <property type="nucleotide sequence ID" value="NZ_OY726397.1"/>
</dbReference>
<name>A0ABM9L9B0_9MYCO</name>
<proteinExistence type="predicted"/>